<keyword evidence="1" id="KW-0479">Metal-binding</keyword>
<dbReference type="EMBL" id="AKCT01000025">
    <property type="protein sequence ID" value="EKV19267.1"/>
    <property type="molecule type" value="Genomic_DNA"/>
</dbReference>
<protein>
    <recommendedName>
        <fullName evidence="2">C2H2-type domain-containing protein</fullName>
    </recommendedName>
</protein>
<reference evidence="4" key="1">
    <citation type="journal article" date="2012" name="BMC Genomics">
        <title>Genome sequence of the necrotrophic fungus Penicillium digitatum, the main postharvest pathogen of citrus.</title>
        <authorList>
            <person name="Marcet-Houben M."/>
            <person name="Ballester A.-R."/>
            <person name="de la Fuente B."/>
            <person name="Harries E."/>
            <person name="Marcos J.F."/>
            <person name="Gonzalez-Candelas L."/>
            <person name="Gabaldon T."/>
        </authorList>
    </citation>
    <scope>NUCLEOTIDE SEQUENCE [LARGE SCALE GENOMIC DNA]</scope>
    <source>
        <strain evidence="4">PHI26 / CECT 20796</strain>
    </source>
</reference>
<proteinExistence type="predicted"/>
<dbReference type="InterPro" id="IPR036236">
    <property type="entry name" value="Znf_C2H2_sf"/>
</dbReference>
<dbReference type="GO" id="GO:0008270">
    <property type="term" value="F:zinc ion binding"/>
    <property type="evidence" value="ECO:0007669"/>
    <property type="project" value="UniProtKB-KW"/>
</dbReference>
<keyword evidence="4" id="KW-1185">Reference proteome</keyword>
<comment type="caution">
    <text evidence="3">The sequence shown here is derived from an EMBL/GenBank/DDBJ whole genome shotgun (WGS) entry which is preliminary data.</text>
</comment>
<evidence type="ECO:0000259" key="2">
    <source>
        <dbReference type="PROSITE" id="PS50157"/>
    </source>
</evidence>
<gene>
    <name evidence="3" type="ORF">PDIG_04270</name>
</gene>
<dbReference type="AlphaFoldDB" id="K9GDK1"/>
<dbReference type="Gene3D" id="3.30.160.60">
    <property type="entry name" value="Classic Zinc Finger"/>
    <property type="match status" value="2"/>
</dbReference>
<dbReference type="Proteomes" id="UP000009882">
    <property type="component" value="Unassembled WGS sequence"/>
</dbReference>
<dbReference type="SMART" id="SM00355">
    <property type="entry name" value="ZnF_C2H2"/>
    <property type="match status" value="2"/>
</dbReference>
<keyword evidence="1" id="KW-0863">Zinc-finger</keyword>
<dbReference type="InterPro" id="IPR013087">
    <property type="entry name" value="Znf_C2H2_type"/>
</dbReference>
<feature type="domain" description="C2H2-type" evidence="2">
    <location>
        <begin position="185"/>
        <end position="204"/>
    </location>
</feature>
<dbReference type="Pfam" id="PF13912">
    <property type="entry name" value="zf-C2H2_6"/>
    <property type="match status" value="1"/>
</dbReference>
<keyword evidence="1" id="KW-0862">Zinc</keyword>
<accession>K9GDK1</accession>
<evidence type="ECO:0000313" key="3">
    <source>
        <dbReference type="EMBL" id="EKV19267.1"/>
    </source>
</evidence>
<evidence type="ECO:0000256" key="1">
    <source>
        <dbReference type="PROSITE-ProRule" id="PRU00042"/>
    </source>
</evidence>
<dbReference type="InParanoid" id="K9GDK1"/>
<sequence>MPLNHPDRFLANFTLFIAQGSHSLQVDWWPFCLGIVFSEHFGSILALWVSCGTCSWVDPHPMPFALTQPDFDSPNPNLVHPSSIKKNRLGEPSMSYLSSRPCTACTTPSGSESSAPFRQERLQPGIRGPEARIIYGATRRIKPKHEQLYGTYQCKWKDCKYRSKFSHKGVLLRHIETQHVAPHSFECTLCGKLFSRQDNWTDHMGKFYLQRV</sequence>
<dbReference type="PROSITE" id="PS50157">
    <property type="entry name" value="ZINC_FINGER_C2H2_2"/>
    <property type="match status" value="1"/>
</dbReference>
<name>K9GDK1_PEND2</name>
<dbReference type="HOGENOM" id="CLU_1300077_0_0_1"/>
<dbReference type="OrthoDB" id="654211at2759"/>
<evidence type="ECO:0000313" key="4">
    <source>
        <dbReference type="Proteomes" id="UP000009882"/>
    </source>
</evidence>
<dbReference type="STRING" id="1170229.K9GDK1"/>
<dbReference type="SUPFAM" id="SSF57667">
    <property type="entry name" value="beta-beta-alpha zinc fingers"/>
    <property type="match status" value="1"/>
</dbReference>
<organism evidence="3 4">
    <name type="scientific">Penicillium digitatum (strain PHI26 / CECT 20796)</name>
    <name type="common">Green mold</name>
    <dbReference type="NCBI Taxonomy" id="1170229"/>
    <lineage>
        <taxon>Eukaryota</taxon>
        <taxon>Fungi</taxon>
        <taxon>Dikarya</taxon>
        <taxon>Ascomycota</taxon>
        <taxon>Pezizomycotina</taxon>
        <taxon>Eurotiomycetes</taxon>
        <taxon>Eurotiomycetidae</taxon>
        <taxon>Eurotiales</taxon>
        <taxon>Aspergillaceae</taxon>
        <taxon>Penicillium</taxon>
    </lineage>
</organism>